<dbReference type="EMBL" id="ACJN02000001">
    <property type="protein sequence ID" value="EFI36295.1"/>
    <property type="molecule type" value="Genomic_DNA"/>
</dbReference>
<evidence type="ECO:0000313" key="5">
    <source>
        <dbReference type="Proteomes" id="UP000005496"/>
    </source>
</evidence>
<proteinExistence type="predicted"/>
<gene>
    <name evidence="4" type="ORF">Dthio_PD3758</name>
</gene>
<dbReference type="eggNOG" id="COG5416">
    <property type="taxonomic scope" value="Bacteria"/>
</dbReference>
<sequence length="119" mass="13663">MRYLRVALLILLFFFAMLFFVQNHELLSKTVKLHLEIFGAEFTSTDIPYYLIVLLGFLAGGFIALIYLLGEKIRMNGEVKRCKAKIADLEKEITSLRNMPLEDDSLGLNTSSQEEQESR</sequence>
<dbReference type="RefSeq" id="WP_008869414.1">
    <property type="nucleotide sequence ID" value="NZ_ACJN02000001.1"/>
</dbReference>
<keyword evidence="1" id="KW-0175">Coiled coil</keyword>
<organism evidence="4 5">
    <name type="scientific">Desulfonatronospira thiodismutans ASO3-1</name>
    <dbReference type="NCBI Taxonomy" id="555779"/>
    <lineage>
        <taxon>Bacteria</taxon>
        <taxon>Pseudomonadati</taxon>
        <taxon>Thermodesulfobacteriota</taxon>
        <taxon>Desulfovibrionia</taxon>
        <taxon>Desulfovibrionales</taxon>
        <taxon>Desulfonatronovibrionaceae</taxon>
        <taxon>Desulfonatronospira</taxon>
    </lineage>
</organism>
<feature type="coiled-coil region" evidence="1">
    <location>
        <begin position="72"/>
        <end position="99"/>
    </location>
</feature>
<keyword evidence="3" id="KW-0812">Transmembrane</keyword>
<dbReference type="OrthoDB" id="5465169at2"/>
<evidence type="ECO:0000256" key="1">
    <source>
        <dbReference type="SAM" id="Coils"/>
    </source>
</evidence>
<reference evidence="4" key="1">
    <citation type="submission" date="2010-05" db="EMBL/GenBank/DDBJ databases">
        <title>The draft genome of Desulfonatronospira thiodismutans ASO3-1.</title>
        <authorList>
            <consortium name="US DOE Joint Genome Institute (JGI-PGF)"/>
            <person name="Lucas S."/>
            <person name="Copeland A."/>
            <person name="Lapidus A."/>
            <person name="Cheng J.-F."/>
            <person name="Bruce D."/>
            <person name="Goodwin L."/>
            <person name="Pitluck S."/>
            <person name="Chertkov O."/>
            <person name="Brettin T."/>
            <person name="Detter J.C."/>
            <person name="Han C."/>
            <person name="Land M.L."/>
            <person name="Hauser L."/>
            <person name="Kyrpides N."/>
            <person name="Mikhailova N."/>
            <person name="Muyzer G."/>
            <person name="Woyke T."/>
        </authorList>
    </citation>
    <scope>NUCLEOTIDE SEQUENCE [LARGE SCALE GENOMIC DNA]</scope>
    <source>
        <strain evidence="4">ASO3-1</strain>
    </source>
</reference>
<keyword evidence="3" id="KW-1133">Transmembrane helix</keyword>
<evidence type="ECO:0000256" key="2">
    <source>
        <dbReference type="SAM" id="MobiDB-lite"/>
    </source>
</evidence>
<dbReference type="Proteomes" id="UP000005496">
    <property type="component" value="Unassembled WGS sequence"/>
</dbReference>
<evidence type="ECO:0000313" key="4">
    <source>
        <dbReference type="EMBL" id="EFI36295.1"/>
    </source>
</evidence>
<accession>D6SK92</accession>
<feature type="transmembrane region" description="Helical" evidence="3">
    <location>
        <begin position="47"/>
        <end position="70"/>
    </location>
</feature>
<keyword evidence="3" id="KW-0472">Membrane</keyword>
<keyword evidence="5" id="KW-1185">Reference proteome</keyword>
<comment type="caution">
    <text evidence="4">The sequence shown here is derived from an EMBL/GenBank/DDBJ whole genome shotgun (WGS) entry which is preliminary data.</text>
</comment>
<evidence type="ECO:0000256" key="3">
    <source>
        <dbReference type="SAM" id="Phobius"/>
    </source>
</evidence>
<name>D6SK92_9BACT</name>
<protein>
    <submittedName>
        <fullName evidence="4">Uncharacterized protein</fullName>
    </submittedName>
</protein>
<dbReference type="AlphaFoldDB" id="D6SK92"/>
<feature type="region of interest" description="Disordered" evidence="2">
    <location>
        <begin position="100"/>
        <end position="119"/>
    </location>
</feature>